<dbReference type="Gene3D" id="2.40.70.10">
    <property type="entry name" value="Acid Proteases"/>
    <property type="match status" value="1"/>
</dbReference>
<dbReference type="OrthoDB" id="6276451at2759"/>
<dbReference type="CDD" id="cd06094">
    <property type="entry name" value="RP_Saci_like"/>
    <property type="match status" value="1"/>
</dbReference>
<organism evidence="2 3">
    <name type="scientific">Schistosoma japonicum</name>
    <name type="common">Blood fluke</name>
    <dbReference type="NCBI Taxonomy" id="6182"/>
    <lineage>
        <taxon>Eukaryota</taxon>
        <taxon>Metazoa</taxon>
        <taxon>Spiralia</taxon>
        <taxon>Lophotrochozoa</taxon>
        <taxon>Platyhelminthes</taxon>
        <taxon>Trematoda</taxon>
        <taxon>Digenea</taxon>
        <taxon>Strigeidida</taxon>
        <taxon>Schistosomatoidea</taxon>
        <taxon>Schistosomatidae</taxon>
        <taxon>Schistosoma</taxon>
    </lineage>
</organism>
<accession>A0A4Z2DWK5</accession>
<dbReference type="InterPro" id="IPR021109">
    <property type="entry name" value="Peptidase_aspartic_dom_sf"/>
</dbReference>
<evidence type="ECO:0000313" key="3">
    <source>
        <dbReference type="Proteomes" id="UP000311919"/>
    </source>
</evidence>
<reference evidence="2 3" key="1">
    <citation type="submission" date="2019-03" db="EMBL/GenBank/DDBJ databases">
        <title>An improved genome assembly of the fluke Schistosoma japonicum.</title>
        <authorList>
            <person name="Hu W."/>
            <person name="Luo F."/>
            <person name="Yin M."/>
            <person name="Mo X."/>
            <person name="Sun C."/>
            <person name="Wu Q."/>
            <person name="Zhu B."/>
            <person name="Xiang M."/>
            <person name="Wang J."/>
            <person name="Wang Y."/>
            <person name="Zhang T."/>
            <person name="Xu B."/>
            <person name="Zheng H."/>
            <person name="Feng Z."/>
        </authorList>
    </citation>
    <scope>NUCLEOTIDE SEQUENCE [LARGE SCALE GENOMIC DNA]</scope>
    <source>
        <strain evidence="2">HuSjv2</strain>
        <tissue evidence="2">Worms</tissue>
    </source>
</reference>
<sequence length="194" mass="22146">RIMERGSRTASRMVHHTQKAESTNDPVIAQLIASVKSLTEAVSKLRTSDRKRGRSPPRPKSKSQNRSQGSRQSGQFCWYHWKFEKRITPPQVATTKEGCLNSHLFYVRDKNSGLNFLVDTGAALSIIPKNKTELGRETSSVTLQAANKTKIATFGQETLTLDLRFRRQFPWVFTVADLDLAILKMDFLERYEFL</sequence>
<feature type="non-terminal residue" evidence="2">
    <location>
        <position position="194"/>
    </location>
</feature>
<protein>
    <submittedName>
        <fullName evidence="2">Family A2 unassigned peptidase (A02 family)</fullName>
    </submittedName>
</protein>
<keyword evidence="3" id="KW-1185">Reference proteome</keyword>
<feature type="non-terminal residue" evidence="2">
    <location>
        <position position="1"/>
    </location>
</feature>
<feature type="compositionally biased region" description="Low complexity" evidence="1">
    <location>
        <begin position="64"/>
        <end position="73"/>
    </location>
</feature>
<evidence type="ECO:0000256" key="1">
    <source>
        <dbReference type="SAM" id="MobiDB-lite"/>
    </source>
</evidence>
<dbReference type="InterPro" id="IPR001969">
    <property type="entry name" value="Aspartic_peptidase_AS"/>
</dbReference>
<proteinExistence type="predicted"/>
<name>A0A4Z2DWK5_SCHJA</name>
<dbReference type="Proteomes" id="UP000311919">
    <property type="component" value="Unassembled WGS sequence"/>
</dbReference>
<dbReference type="InterPro" id="IPR034132">
    <property type="entry name" value="RP_Saci-like"/>
</dbReference>
<feature type="region of interest" description="Disordered" evidence="1">
    <location>
        <begin position="42"/>
        <end position="73"/>
    </location>
</feature>
<dbReference type="PROSITE" id="PS00141">
    <property type="entry name" value="ASP_PROTEASE"/>
    <property type="match status" value="1"/>
</dbReference>
<feature type="region of interest" description="Disordered" evidence="1">
    <location>
        <begin position="1"/>
        <end position="22"/>
    </location>
</feature>
<comment type="caution">
    <text evidence="2">The sequence shown here is derived from an EMBL/GenBank/DDBJ whole genome shotgun (WGS) entry which is preliminary data.</text>
</comment>
<dbReference type="SUPFAM" id="SSF50630">
    <property type="entry name" value="Acid proteases"/>
    <property type="match status" value="1"/>
</dbReference>
<dbReference type="AlphaFoldDB" id="A0A4Z2DWK5"/>
<dbReference type="STRING" id="6182.A0A4Z2DWK5"/>
<dbReference type="GO" id="GO:0006508">
    <property type="term" value="P:proteolysis"/>
    <property type="evidence" value="ECO:0007669"/>
    <property type="project" value="InterPro"/>
</dbReference>
<feature type="compositionally biased region" description="Basic residues" evidence="1">
    <location>
        <begin position="49"/>
        <end position="63"/>
    </location>
</feature>
<dbReference type="GO" id="GO:0004190">
    <property type="term" value="F:aspartic-type endopeptidase activity"/>
    <property type="evidence" value="ECO:0007669"/>
    <property type="project" value="InterPro"/>
</dbReference>
<dbReference type="EMBL" id="SKCS01000016">
    <property type="protein sequence ID" value="TNN20934.1"/>
    <property type="molecule type" value="Genomic_DNA"/>
</dbReference>
<gene>
    <name evidence="2" type="ORF">EWB00_001700</name>
</gene>
<evidence type="ECO:0000313" key="2">
    <source>
        <dbReference type="EMBL" id="TNN20934.1"/>
    </source>
</evidence>